<evidence type="ECO:0000313" key="2">
    <source>
        <dbReference type="EnsemblPlants" id="KEH15725"/>
    </source>
</evidence>
<evidence type="ECO:0000313" key="3">
    <source>
        <dbReference type="Proteomes" id="UP000002051"/>
    </source>
</evidence>
<dbReference type="Gene3D" id="2.150.10.10">
    <property type="entry name" value="Serralysin-like metalloprotease, C-terminal"/>
    <property type="match status" value="1"/>
</dbReference>
<keyword evidence="3" id="KW-1185">Reference proteome</keyword>
<evidence type="ECO:0000313" key="1">
    <source>
        <dbReference type="EMBL" id="KEH15725.1"/>
    </source>
</evidence>
<dbReference type="Gene3D" id="3.30.1300.30">
    <property type="entry name" value="GSPII I/J protein-like"/>
    <property type="match status" value="1"/>
</dbReference>
<reference evidence="1 3" key="2">
    <citation type="journal article" date="2014" name="BMC Genomics">
        <title>An improved genome release (version Mt4.0) for the model legume Medicago truncatula.</title>
        <authorList>
            <person name="Tang H."/>
            <person name="Krishnakumar V."/>
            <person name="Bidwell S."/>
            <person name="Rosen B."/>
            <person name="Chan A."/>
            <person name="Zhou S."/>
            <person name="Gentzbittel L."/>
            <person name="Childs K.L."/>
            <person name="Yandell M."/>
            <person name="Gundlach H."/>
            <person name="Mayer K.F."/>
            <person name="Schwartz D.C."/>
            <person name="Town C.D."/>
        </authorList>
    </citation>
    <scope>GENOME REANNOTATION</scope>
    <source>
        <strain evidence="1">A17</strain>
        <strain evidence="2 3">cv. Jemalong A17</strain>
    </source>
</reference>
<proteinExistence type="predicted"/>
<dbReference type="Proteomes" id="UP000002051">
    <property type="component" value="Unassembled WGS sequence"/>
</dbReference>
<name>A0A072TQ80_MEDTR</name>
<reference evidence="1 3" key="1">
    <citation type="journal article" date="2011" name="Nature">
        <title>The Medicago genome provides insight into the evolution of rhizobial symbioses.</title>
        <authorList>
            <person name="Young N.D."/>
            <person name="Debelle F."/>
            <person name="Oldroyd G.E."/>
            <person name="Geurts R."/>
            <person name="Cannon S.B."/>
            <person name="Udvardi M.K."/>
            <person name="Benedito V.A."/>
            <person name="Mayer K.F."/>
            <person name="Gouzy J."/>
            <person name="Schoof H."/>
            <person name="Van de Peer Y."/>
            <person name="Proost S."/>
            <person name="Cook D.R."/>
            <person name="Meyers B.C."/>
            <person name="Spannagl M."/>
            <person name="Cheung F."/>
            <person name="De Mita S."/>
            <person name="Krishnakumar V."/>
            <person name="Gundlach H."/>
            <person name="Zhou S."/>
            <person name="Mudge J."/>
            <person name="Bharti A.K."/>
            <person name="Murray J.D."/>
            <person name="Naoumkina M.A."/>
            <person name="Rosen B."/>
            <person name="Silverstein K.A."/>
            <person name="Tang H."/>
            <person name="Rombauts S."/>
            <person name="Zhao P.X."/>
            <person name="Zhou P."/>
            <person name="Barbe V."/>
            <person name="Bardou P."/>
            <person name="Bechner M."/>
            <person name="Bellec A."/>
            <person name="Berger A."/>
            <person name="Berges H."/>
            <person name="Bidwell S."/>
            <person name="Bisseling T."/>
            <person name="Choisne N."/>
            <person name="Couloux A."/>
            <person name="Denny R."/>
            <person name="Deshpande S."/>
            <person name="Dai X."/>
            <person name="Doyle J.J."/>
            <person name="Dudez A.M."/>
            <person name="Farmer A.D."/>
            <person name="Fouteau S."/>
            <person name="Franken C."/>
            <person name="Gibelin C."/>
            <person name="Gish J."/>
            <person name="Goldstein S."/>
            <person name="Gonzalez A.J."/>
            <person name="Green P.J."/>
            <person name="Hallab A."/>
            <person name="Hartog M."/>
            <person name="Hua A."/>
            <person name="Humphray S.J."/>
            <person name="Jeong D.H."/>
            <person name="Jing Y."/>
            <person name="Jocker A."/>
            <person name="Kenton S.M."/>
            <person name="Kim D.J."/>
            <person name="Klee K."/>
            <person name="Lai H."/>
            <person name="Lang C."/>
            <person name="Lin S."/>
            <person name="Macmil S.L."/>
            <person name="Magdelenat G."/>
            <person name="Matthews L."/>
            <person name="McCorrison J."/>
            <person name="Monaghan E.L."/>
            <person name="Mun J.H."/>
            <person name="Najar F.Z."/>
            <person name="Nicholson C."/>
            <person name="Noirot C."/>
            <person name="O'Bleness M."/>
            <person name="Paule C.R."/>
            <person name="Poulain J."/>
            <person name="Prion F."/>
            <person name="Qin B."/>
            <person name="Qu C."/>
            <person name="Retzel E.F."/>
            <person name="Riddle C."/>
            <person name="Sallet E."/>
            <person name="Samain S."/>
            <person name="Samson N."/>
            <person name="Sanders I."/>
            <person name="Saurat O."/>
            <person name="Scarpelli C."/>
            <person name="Schiex T."/>
            <person name="Segurens B."/>
            <person name="Severin A.J."/>
            <person name="Sherrier D.J."/>
            <person name="Shi R."/>
            <person name="Sims S."/>
            <person name="Singer S.R."/>
            <person name="Sinharoy S."/>
            <person name="Sterck L."/>
            <person name="Viollet A."/>
            <person name="Wang B.B."/>
            <person name="Wang K."/>
            <person name="Wang M."/>
            <person name="Wang X."/>
            <person name="Warfsmann J."/>
            <person name="Weissenbach J."/>
            <person name="White D.D."/>
            <person name="White J.D."/>
            <person name="Wiley G.B."/>
            <person name="Wincker P."/>
            <person name="Xing Y."/>
            <person name="Yang L."/>
            <person name="Yao Z."/>
            <person name="Ying F."/>
            <person name="Zhai J."/>
            <person name="Zhou L."/>
            <person name="Zuber A."/>
            <person name="Denarie J."/>
            <person name="Dixon R.A."/>
            <person name="May G.D."/>
            <person name="Schwartz D.C."/>
            <person name="Rogers J."/>
            <person name="Quetier F."/>
            <person name="Town C.D."/>
            <person name="Roe B.A."/>
        </authorList>
    </citation>
    <scope>NUCLEOTIDE SEQUENCE [LARGE SCALE GENOMIC DNA]</scope>
    <source>
        <strain evidence="1">A17</strain>
        <strain evidence="2 3">cv. Jemalong A17</strain>
    </source>
</reference>
<organism evidence="1 3">
    <name type="scientific">Medicago truncatula</name>
    <name type="common">Barrel medic</name>
    <name type="synonym">Medicago tribuloides</name>
    <dbReference type="NCBI Taxonomy" id="3880"/>
    <lineage>
        <taxon>Eukaryota</taxon>
        <taxon>Viridiplantae</taxon>
        <taxon>Streptophyta</taxon>
        <taxon>Embryophyta</taxon>
        <taxon>Tracheophyta</taxon>
        <taxon>Spermatophyta</taxon>
        <taxon>Magnoliopsida</taxon>
        <taxon>eudicotyledons</taxon>
        <taxon>Gunneridae</taxon>
        <taxon>Pentapetalae</taxon>
        <taxon>rosids</taxon>
        <taxon>fabids</taxon>
        <taxon>Fabales</taxon>
        <taxon>Fabaceae</taxon>
        <taxon>Papilionoideae</taxon>
        <taxon>50 kb inversion clade</taxon>
        <taxon>NPAAA clade</taxon>
        <taxon>Hologalegina</taxon>
        <taxon>IRL clade</taxon>
        <taxon>Trifolieae</taxon>
        <taxon>Medicago</taxon>
    </lineage>
</organism>
<dbReference type="EnsemblPlants" id="KEH15725">
    <property type="protein sequence ID" value="KEH15725"/>
    <property type="gene ID" value="MTR_0616s0020"/>
</dbReference>
<dbReference type="InterPro" id="IPR011049">
    <property type="entry name" value="Serralysin-like_metalloprot_C"/>
</dbReference>
<dbReference type="AlphaFoldDB" id="A0A072TQ80"/>
<dbReference type="HOGENOM" id="CLU_606057_0_0_1"/>
<dbReference type="EMBL" id="KL403340">
    <property type="protein sequence ID" value="KEH15725.1"/>
    <property type="molecule type" value="Genomic_DNA"/>
</dbReference>
<sequence length="452" mass="45049">MKNEKKGIVVALAIYSANVFAASGSVSVTETGVQPASSITSDQAVIVGAGDVLAGTGGTSVGYASVTMNYGTAFGYLANAGTNAVAIGAYSSAGIGGTALGFGAEVGDNNNGVALGNGANAWFALNSVALGANTTAVRDNEVAVGGRTIGQVGAATANDQATNFQQVNSIAASTLSSAKSYADSAVSTLNTSLRGYTDSVASNTLSSAQSFASTQANMALSSANTYTNNAIAGLSIPSGGITQAQLDAAVSSAISTSQNYTNTAISGLAPGGAPQSYVDAKDASTLSSANDYTDQKKAEAVSESKTYTDTKATQTLKSANDYSDQVGSNTLIAANQFTTSEISKLNLNGASEQYVNNAVAQGVAQANGYTDQKFDQAKKYSYSAAAIGMASSSLVFNPNLARQVAIGASTVNGQQAVAIGVAVNLGRMSQVNVKGAYASGMGGASVGYTMGF</sequence>
<gene>
    <name evidence="2" type="primary">25481265</name>
    <name evidence="1" type="ORF">MTR_0616s0020</name>
</gene>
<dbReference type="SUPFAM" id="SSF101967">
    <property type="entry name" value="Adhesin YadA, collagen-binding domain"/>
    <property type="match status" value="1"/>
</dbReference>
<accession>A0A072TQ80</accession>
<reference evidence="2" key="3">
    <citation type="submission" date="2015-06" db="UniProtKB">
        <authorList>
            <consortium name="EnsemblPlants"/>
        </authorList>
    </citation>
    <scope>IDENTIFICATION</scope>
    <source>
        <strain evidence="2">cv. Jemalong A17</strain>
    </source>
</reference>
<protein>
    <submittedName>
        <fullName evidence="1">YadA-like carboxy-terminal region protein</fullName>
    </submittedName>
</protein>